<dbReference type="InterPro" id="IPR036188">
    <property type="entry name" value="FAD/NAD-bd_sf"/>
</dbReference>
<keyword evidence="3" id="KW-0274">FAD</keyword>
<dbReference type="PANTHER" id="PTHR23023">
    <property type="entry name" value="DIMETHYLANILINE MONOOXYGENASE"/>
    <property type="match status" value="1"/>
</dbReference>
<sequence>MPHPSIPCLRDLVKNRADQPVNLPLNFPCETPKTPEVNSQRLRYAGTAAHEHLHSNLPPSVMAFTQEPIPEIVAERVLPQYGPIPVFRPREVIRRWIQDIFTKGGHEHLVEFNTSVELAEKETFDAVIVASGHYSLPHIPDIPGLVEYNDKFPGRIRHTKHYNTADEFKGKPSAIFGWAPFSHPHIESHSSISSIDPDTGRITFSDDAFLDDIDVVLFATGFAFNFPFLPNTKPVNGRIPGLYQHVFKSDDPSLAFIGMVTGGFGLRIFEWQAVAAARVFAGHAVLPSHEEMGAWEQARLIEKGDGPPFWALLPDFERHFEALRAIAGDPAAGTTGRVLPKYEHQWEETFWKLIHERIAWWEETARGKTR</sequence>
<evidence type="ECO:0000256" key="3">
    <source>
        <dbReference type="ARBA" id="ARBA00022827"/>
    </source>
</evidence>
<keyword evidence="5" id="KW-0503">Monooxygenase</keyword>
<keyword evidence="2" id="KW-0285">Flavoprotein</keyword>
<proteinExistence type="inferred from homology"/>
<dbReference type="EMBL" id="JAADYS010002589">
    <property type="protein sequence ID" value="KAF4457444.1"/>
    <property type="molecule type" value="Genomic_DNA"/>
</dbReference>
<evidence type="ECO:0000256" key="2">
    <source>
        <dbReference type="ARBA" id="ARBA00022630"/>
    </source>
</evidence>
<dbReference type="AlphaFoldDB" id="A0A8H4KXG2"/>
<reference evidence="5 6" key="1">
    <citation type="submission" date="2020-01" db="EMBL/GenBank/DDBJ databases">
        <title>Identification and distribution of gene clusters putatively required for synthesis of sphingolipid metabolism inhibitors in phylogenetically diverse species of the filamentous fungus Fusarium.</title>
        <authorList>
            <person name="Kim H.-S."/>
            <person name="Busman M."/>
            <person name="Brown D.W."/>
            <person name="Divon H."/>
            <person name="Uhlig S."/>
            <person name="Proctor R.H."/>
        </authorList>
    </citation>
    <scope>NUCLEOTIDE SEQUENCE [LARGE SCALE GENOMIC DNA]</scope>
    <source>
        <strain evidence="5 6">NRRL 20459</strain>
    </source>
</reference>
<dbReference type="OrthoDB" id="66881at2759"/>
<dbReference type="Gene3D" id="3.50.50.60">
    <property type="entry name" value="FAD/NAD(P)-binding domain"/>
    <property type="match status" value="5"/>
</dbReference>
<comment type="caution">
    <text evidence="5">The sequence shown here is derived from an EMBL/GenBank/DDBJ whole genome shotgun (WGS) entry which is preliminary data.</text>
</comment>
<evidence type="ECO:0000256" key="4">
    <source>
        <dbReference type="ARBA" id="ARBA00023002"/>
    </source>
</evidence>
<dbReference type="GO" id="GO:0050661">
    <property type="term" value="F:NADP binding"/>
    <property type="evidence" value="ECO:0007669"/>
    <property type="project" value="InterPro"/>
</dbReference>
<dbReference type="SUPFAM" id="SSF51905">
    <property type="entry name" value="FAD/NAD(P)-binding domain"/>
    <property type="match status" value="2"/>
</dbReference>
<dbReference type="InterPro" id="IPR050346">
    <property type="entry name" value="FMO-like"/>
</dbReference>
<keyword evidence="6" id="KW-1185">Reference proteome</keyword>
<evidence type="ECO:0000313" key="5">
    <source>
        <dbReference type="EMBL" id="KAF4457444.1"/>
    </source>
</evidence>
<keyword evidence="4" id="KW-0560">Oxidoreductase</keyword>
<accession>A0A8H4KXG2</accession>
<gene>
    <name evidence="5" type="ORF">FALBO_15191</name>
</gene>
<name>A0A8H4KXG2_9HYPO</name>
<comment type="similarity">
    <text evidence="1">Belongs to the FMO family.</text>
</comment>
<protein>
    <submittedName>
        <fullName evidence="5">Thiol-specific monooxygenase</fullName>
    </submittedName>
</protein>
<dbReference type="Proteomes" id="UP000554235">
    <property type="component" value="Unassembled WGS sequence"/>
</dbReference>
<evidence type="ECO:0000256" key="1">
    <source>
        <dbReference type="ARBA" id="ARBA00009183"/>
    </source>
</evidence>
<dbReference type="GO" id="GO:0050660">
    <property type="term" value="F:flavin adenine dinucleotide binding"/>
    <property type="evidence" value="ECO:0007669"/>
    <property type="project" value="InterPro"/>
</dbReference>
<evidence type="ECO:0000313" key="6">
    <source>
        <dbReference type="Proteomes" id="UP000554235"/>
    </source>
</evidence>
<dbReference type="GO" id="GO:0004499">
    <property type="term" value="F:N,N-dimethylaniline monooxygenase activity"/>
    <property type="evidence" value="ECO:0007669"/>
    <property type="project" value="InterPro"/>
</dbReference>
<organism evidence="5 6">
    <name type="scientific">Fusarium albosuccineum</name>
    <dbReference type="NCBI Taxonomy" id="1237068"/>
    <lineage>
        <taxon>Eukaryota</taxon>
        <taxon>Fungi</taxon>
        <taxon>Dikarya</taxon>
        <taxon>Ascomycota</taxon>
        <taxon>Pezizomycotina</taxon>
        <taxon>Sordariomycetes</taxon>
        <taxon>Hypocreomycetidae</taxon>
        <taxon>Hypocreales</taxon>
        <taxon>Nectriaceae</taxon>
        <taxon>Fusarium</taxon>
        <taxon>Fusarium decemcellulare species complex</taxon>
    </lineage>
</organism>
<dbReference type="InterPro" id="IPR020946">
    <property type="entry name" value="Flavin_mOase-like"/>
</dbReference>
<dbReference type="Pfam" id="PF00743">
    <property type="entry name" value="FMO-like"/>
    <property type="match status" value="2"/>
</dbReference>